<name>A0AAP4F6Y4_9CORY</name>
<dbReference type="FunFam" id="1.10.287.310:FF:000001">
    <property type="entry name" value="50S ribosomal protein L29"/>
    <property type="match status" value="1"/>
</dbReference>
<evidence type="ECO:0000313" key="8">
    <source>
        <dbReference type="Proteomes" id="UP001226160"/>
    </source>
</evidence>
<dbReference type="InterPro" id="IPR036049">
    <property type="entry name" value="Ribosomal_uL29_sf"/>
</dbReference>
<dbReference type="Proteomes" id="UP001226160">
    <property type="component" value="Unassembled WGS sequence"/>
</dbReference>
<dbReference type="PANTHER" id="PTHR10916:SF0">
    <property type="entry name" value="LARGE RIBOSOMAL SUBUNIT PROTEIN UL29C"/>
    <property type="match status" value="1"/>
</dbReference>
<dbReference type="Proteomes" id="UP001243856">
    <property type="component" value="Unassembled WGS sequence"/>
</dbReference>
<dbReference type="HAMAP" id="MF_00374">
    <property type="entry name" value="Ribosomal_uL29"/>
    <property type="match status" value="1"/>
</dbReference>
<dbReference type="PANTHER" id="PTHR10916">
    <property type="entry name" value="60S RIBOSOMAL PROTEIN L35/50S RIBOSOMAL PROTEIN L29"/>
    <property type="match status" value="1"/>
</dbReference>
<dbReference type="GO" id="GO:0022625">
    <property type="term" value="C:cytosolic large ribosomal subunit"/>
    <property type="evidence" value="ECO:0007669"/>
    <property type="project" value="TreeGrafter"/>
</dbReference>
<dbReference type="GO" id="GO:0006412">
    <property type="term" value="P:translation"/>
    <property type="evidence" value="ECO:0007669"/>
    <property type="project" value="UniProtKB-UniRule"/>
</dbReference>
<proteinExistence type="inferred from homology"/>
<dbReference type="InterPro" id="IPR050063">
    <property type="entry name" value="Ribosomal_protein_uL29"/>
</dbReference>
<gene>
    <name evidence="5 7" type="primary">rpmC</name>
    <name evidence="6" type="ORF">QPX45_09455</name>
    <name evidence="7" type="ORF">QPX54_09445</name>
</gene>
<dbReference type="NCBIfam" id="TIGR00012">
    <property type="entry name" value="L29"/>
    <property type="match status" value="1"/>
</dbReference>
<evidence type="ECO:0000256" key="1">
    <source>
        <dbReference type="ARBA" id="ARBA00009254"/>
    </source>
</evidence>
<evidence type="ECO:0000313" key="7">
    <source>
        <dbReference type="EMBL" id="MDK4326722.1"/>
    </source>
</evidence>
<dbReference type="EMBL" id="JASNVK010000019">
    <property type="protein sequence ID" value="MDK4301456.1"/>
    <property type="molecule type" value="Genomic_DNA"/>
</dbReference>
<sequence length="76" mass="8639">MATGTPASEFRELDDNELKQRLSDAKEELFNLRFQLATGQLTNNRRIGVVKRDIARVYTVLRERELGMTETPGAEA</sequence>
<dbReference type="InterPro" id="IPR001854">
    <property type="entry name" value="Ribosomal_uL29"/>
</dbReference>
<dbReference type="RefSeq" id="WP_018121299.1">
    <property type="nucleotide sequence ID" value="NZ_CABIYR010000009.1"/>
</dbReference>
<dbReference type="CDD" id="cd00427">
    <property type="entry name" value="Ribosomal_L29_HIP"/>
    <property type="match status" value="1"/>
</dbReference>
<dbReference type="Gene3D" id="1.10.287.310">
    <property type="match status" value="1"/>
</dbReference>
<dbReference type="GeneID" id="64187943"/>
<dbReference type="EMBL" id="JASNVP010000009">
    <property type="protein sequence ID" value="MDK4326722.1"/>
    <property type="molecule type" value="Genomic_DNA"/>
</dbReference>
<dbReference type="AlphaFoldDB" id="A0AAP4F6Y4"/>
<evidence type="ECO:0000256" key="5">
    <source>
        <dbReference type="HAMAP-Rule" id="MF_00374"/>
    </source>
</evidence>
<accession>A0AAP4F6Y4</accession>
<evidence type="ECO:0000313" key="6">
    <source>
        <dbReference type="EMBL" id="MDK4301456.1"/>
    </source>
</evidence>
<evidence type="ECO:0000313" key="9">
    <source>
        <dbReference type="Proteomes" id="UP001243856"/>
    </source>
</evidence>
<dbReference type="SUPFAM" id="SSF46561">
    <property type="entry name" value="Ribosomal protein L29 (L29p)"/>
    <property type="match status" value="1"/>
</dbReference>
<evidence type="ECO:0000256" key="3">
    <source>
        <dbReference type="ARBA" id="ARBA00023274"/>
    </source>
</evidence>
<keyword evidence="9" id="KW-1185">Reference proteome</keyword>
<dbReference type="GO" id="GO:0003735">
    <property type="term" value="F:structural constituent of ribosome"/>
    <property type="evidence" value="ECO:0007669"/>
    <property type="project" value="InterPro"/>
</dbReference>
<dbReference type="PROSITE" id="PS00579">
    <property type="entry name" value="RIBOSOMAL_L29"/>
    <property type="match status" value="1"/>
</dbReference>
<comment type="caution">
    <text evidence="7">The sequence shown here is derived from an EMBL/GenBank/DDBJ whole genome shotgun (WGS) entry which is preliminary data.</text>
</comment>
<dbReference type="Pfam" id="PF00831">
    <property type="entry name" value="Ribosomal_L29"/>
    <property type="match status" value="1"/>
</dbReference>
<comment type="similarity">
    <text evidence="1 5">Belongs to the universal ribosomal protein uL29 family.</text>
</comment>
<keyword evidence="2 5" id="KW-0689">Ribosomal protein</keyword>
<organism evidence="7 8">
    <name type="scientific">Corynebacterium propinquum</name>
    <dbReference type="NCBI Taxonomy" id="43769"/>
    <lineage>
        <taxon>Bacteria</taxon>
        <taxon>Bacillati</taxon>
        <taxon>Actinomycetota</taxon>
        <taxon>Actinomycetes</taxon>
        <taxon>Mycobacteriales</taxon>
        <taxon>Corynebacteriaceae</taxon>
        <taxon>Corynebacterium</taxon>
    </lineage>
</organism>
<dbReference type="InterPro" id="IPR018254">
    <property type="entry name" value="Ribosomal_uL29_CS"/>
</dbReference>
<evidence type="ECO:0000256" key="2">
    <source>
        <dbReference type="ARBA" id="ARBA00022980"/>
    </source>
</evidence>
<reference evidence="7 9" key="1">
    <citation type="submission" date="2023-05" db="EMBL/GenBank/DDBJ databases">
        <title>Metabolic capabilities are highly conserved among human nasal-associated Corynebacterium species in pangenomic analyses.</title>
        <authorList>
            <person name="Tran T.H."/>
            <person name="Roberts A.Q."/>
            <person name="Escapa I.F."/>
            <person name="Gao W."/>
            <person name="Conlan S."/>
            <person name="Kong H."/>
            <person name="Segre J.A."/>
            <person name="Kelly M.S."/>
            <person name="Lemon K.P."/>
        </authorList>
    </citation>
    <scope>NUCLEOTIDE SEQUENCE</scope>
    <source>
        <strain evidence="7">KPL2654</strain>
        <strain evidence="6 9">KPL2811</strain>
    </source>
</reference>
<evidence type="ECO:0000256" key="4">
    <source>
        <dbReference type="ARBA" id="ARBA00035204"/>
    </source>
</evidence>
<keyword evidence="3 5" id="KW-0687">Ribonucleoprotein</keyword>
<protein>
    <recommendedName>
        <fullName evidence="4 5">Large ribosomal subunit protein uL29</fullName>
    </recommendedName>
</protein>